<dbReference type="SUPFAM" id="SSF53448">
    <property type="entry name" value="Nucleotide-diphospho-sugar transferases"/>
    <property type="match status" value="1"/>
</dbReference>
<dbReference type="InterPro" id="IPR029063">
    <property type="entry name" value="SAM-dependent_MTases_sf"/>
</dbReference>
<feature type="domain" description="Glycosyltransferase 2-like" evidence="1">
    <location>
        <begin position="265"/>
        <end position="431"/>
    </location>
</feature>
<organism evidence="3 4">
    <name type="scientific">Leptolyngbya boryana NIES-2135</name>
    <dbReference type="NCBI Taxonomy" id="1973484"/>
    <lineage>
        <taxon>Bacteria</taxon>
        <taxon>Bacillati</taxon>
        <taxon>Cyanobacteriota</taxon>
        <taxon>Cyanophyceae</taxon>
        <taxon>Leptolyngbyales</taxon>
        <taxon>Leptolyngbyaceae</taxon>
        <taxon>Leptolyngbya group</taxon>
        <taxon>Leptolyngbya</taxon>
    </lineage>
</organism>
<dbReference type="GO" id="GO:0032259">
    <property type="term" value="P:methylation"/>
    <property type="evidence" value="ECO:0007669"/>
    <property type="project" value="UniProtKB-KW"/>
</dbReference>
<evidence type="ECO:0000259" key="1">
    <source>
        <dbReference type="Pfam" id="PF00535"/>
    </source>
</evidence>
<dbReference type="SUPFAM" id="SSF53335">
    <property type="entry name" value="S-adenosyl-L-methionine-dependent methyltransferases"/>
    <property type="match status" value="1"/>
</dbReference>
<evidence type="ECO:0000313" key="3">
    <source>
        <dbReference type="EMBL" id="BAY55205.1"/>
    </source>
</evidence>
<dbReference type="PANTHER" id="PTHR48090:SF7">
    <property type="entry name" value="RFBJ PROTEIN"/>
    <property type="match status" value="1"/>
</dbReference>
<reference evidence="3 4" key="1">
    <citation type="submission" date="2017-06" db="EMBL/GenBank/DDBJ databases">
        <title>Genome sequencing of cyanobaciteial culture collection at National Institute for Environmental Studies (NIES).</title>
        <authorList>
            <person name="Hirose Y."/>
            <person name="Shimura Y."/>
            <person name="Fujisawa T."/>
            <person name="Nakamura Y."/>
            <person name="Kawachi M."/>
        </authorList>
    </citation>
    <scope>NUCLEOTIDE SEQUENCE [LARGE SCALE GENOMIC DNA]</scope>
    <source>
        <strain evidence="3 4">NIES-2135</strain>
    </source>
</reference>
<dbReference type="PANTHER" id="PTHR48090">
    <property type="entry name" value="UNDECAPRENYL-PHOSPHATE 4-DEOXY-4-FORMAMIDO-L-ARABINOSE TRANSFERASE-RELATED"/>
    <property type="match status" value="1"/>
</dbReference>
<dbReference type="InterPro" id="IPR013217">
    <property type="entry name" value="Methyltransf_12"/>
</dbReference>
<dbReference type="Proteomes" id="UP000217895">
    <property type="component" value="Chromosome"/>
</dbReference>
<feature type="domain" description="Methyltransferase type 12" evidence="2">
    <location>
        <begin position="71"/>
        <end position="162"/>
    </location>
</feature>
<dbReference type="InterPro" id="IPR029044">
    <property type="entry name" value="Nucleotide-diphossugar_trans"/>
</dbReference>
<dbReference type="Gene3D" id="3.90.550.10">
    <property type="entry name" value="Spore Coat Polysaccharide Biosynthesis Protein SpsA, Chain A"/>
    <property type="match status" value="1"/>
</dbReference>
<accession>A0A1Z4JEJ4</accession>
<evidence type="ECO:0000313" key="4">
    <source>
        <dbReference type="Proteomes" id="UP000217895"/>
    </source>
</evidence>
<dbReference type="Pfam" id="PF00535">
    <property type="entry name" value="Glycos_transf_2"/>
    <property type="match status" value="1"/>
</dbReference>
<dbReference type="AlphaFoldDB" id="A0A1Z4JEJ4"/>
<dbReference type="GO" id="GO:0008168">
    <property type="term" value="F:methyltransferase activity"/>
    <property type="evidence" value="ECO:0007669"/>
    <property type="project" value="UniProtKB-KW"/>
</dbReference>
<dbReference type="InterPro" id="IPR001173">
    <property type="entry name" value="Glyco_trans_2-like"/>
</dbReference>
<dbReference type="InterPro" id="IPR050256">
    <property type="entry name" value="Glycosyltransferase_2"/>
</dbReference>
<dbReference type="CDD" id="cd04179">
    <property type="entry name" value="DPM_DPG-synthase_like"/>
    <property type="match status" value="1"/>
</dbReference>
<gene>
    <name evidence="3" type="ORF">NIES2135_20270</name>
</gene>
<proteinExistence type="predicted"/>
<dbReference type="CDD" id="cd02440">
    <property type="entry name" value="AdoMet_MTases"/>
    <property type="match status" value="1"/>
</dbReference>
<dbReference type="Pfam" id="PF08242">
    <property type="entry name" value="Methyltransf_12"/>
    <property type="match status" value="1"/>
</dbReference>
<evidence type="ECO:0000259" key="2">
    <source>
        <dbReference type="Pfam" id="PF08242"/>
    </source>
</evidence>
<protein>
    <submittedName>
        <fullName evidence="3">Methyltransferase domain family protein</fullName>
    </submittedName>
</protein>
<dbReference type="Gene3D" id="3.40.50.150">
    <property type="entry name" value="Vaccinia Virus protein VP39"/>
    <property type="match status" value="1"/>
</dbReference>
<keyword evidence="3" id="KW-0808">Transferase</keyword>
<sequence>MQNSQRQEEVTLTMSGKLIDSGYQNAFKAEVRSYFDHIAAQIDHWNQRNQYYYQDLDRLHQFFIPPGRRVLEIGCGTGNLLAALDPAIGVGIDFSEPMIQIAQAKYPHLQFYCLDAETLSPDDLNPAEFQFDFIVLSGVLGHLSDVQQVLTRLHPFCHPRTRLLLTFHNFLWQPLLHFAEKIGQRRPQPAQSWLSMTDVQNLLQITGYLPLRSSRRFLCPKQIPVIAPFFNRFLAHLPILNHLGLTNYIVAKPQFGANTHHYSCSVIVPARNEAGNIRDAIARLPQLGSHTEVIFIEGHSQDETWNEIQNVVSQGHPHFTLKALQQTGKGKGDAVRLGFAQATGDILMILDADLTVQPEDLPHFFEVIARDRGEFINGSRLVYPRSGKAMPWLNNWANKFFSLAFSFLLGQPIKDTLCGTKVLRRDDYEKIAAGRSYFGDFDPFGDFDLLFGATKLGLHLVDVPVRYQPRTYGTSNIAHVREGLVLLRMCLYASRKIKFF</sequence>
<dbReference type="EMBL" id="AP018203">
    <property type="protein sequence ID" value="BAY55205.1"/>
    <property type="molecule type" value="Genomic_DNA"/>
</dbReference>
<keyword evidence="3" id="KW-0489">Methyltransferase</keyword>
<name>A0A1Z4JEJ4_LEPBY</name>
<keyword evidence="4" id="KW-1185">Reference proteome</keyword>